<feature type="region of interest" description="Disordered" evidence="6">
    <location>
        <begin position="34"/>
        <end position="66"/>
    </location>
</feature>
<feature type="compositionally biased region" description="Acidic residues" evidence="6">
    <location>
        <begin position="231"/>
        <end position="241"/>
    </location>
</feature>
<reference evidence="7" key="1">
    <citation type="submission" date="2023-06" db="EMBL/GenBank/DDBJ databases">
        <title>Genome-scale phylogeny and comparative genomics of the fungal order Sordariales.</title>
        <authorList>
            <consortium name="Lawrence Berkeley National Laboratory"/>
            <person name="Hensen N."/>
            <person name="Bonometti L."/>
            <person name="Westerberg I."/>
            <person name="Brannstrom I.O."/>
            <person name="Guillou S."/>
            <person name="Cros-Aarteil S."/>
            <person name="Calhoun S."/>
            <person name="Haridas S."/>
            <person name="Kuo A."/>
            <person name="Mondo S."/>
            <person name="Pangilinan J."/>
            <person name="Riley R."/>
            <person name="Labutti K."/>
            <person name="Andreopoulos B."/>
            <person name="Lipzen A."/>
            <person name="Chen C."/>
            <person name="Yanf M."/>
            <person name="Daum C."/>
            <person name="Ng V."/>
            <person name="Clum A."/>
            <person name="Steindorff A."/>
            <person name="Ohm R."/>
            <person name="Martin F."/>
            <person name="Silar P."/>
            <person name="Natvig D."/>
            <person name="Lalanne C."/>
            <person name="Gautier V."/>
            <person name="Ament-Velasquez S.L."/>
            <person name="Kruys A."/>
            <person name="Hutchinson M.I."/>
            <person name="Powell A.J."/>
            <person name="Barry K."/>
            <person name="Miller A.N."/>
            <person name="Grigoriev I.V."/>
            <person name="Debuchy R."/>
            <person name="Gladieux P."/>
            <person name="Thoren M.H."/>
            <person name="Johannesson H."/>
        </authorList>
    </citation>
    <scope>NUCLEOTIDE SEQUENCE</scope>
    <source>
        <strain evidence="7">8032-3</strain>
    </source>
</reference>
<dbReference type="InterPro" id="IPR034704">
    <property type="entry name" value="Ribosomal_bL28/bL31-like_sf"/>
</dbReference>
<dbReference type="GO" id="GO:0005762">
    <property type="term" value="C:mitochondrial large ribosomal subunit"/>
    <property type="evidence" value="ECO:0007669"/>
    <property type="project" value="TreeGrafter"/>
</dbReference>
<evidence type="ECO:0000256" key="6">
    <source>
        <dbReference type="SAM" id="MobiDB-lite"/>
    </source>
</evidence>
<keyword evidence="2" id="KW-0689">Ribosomal protein</keyword>
<dbReference type="Proteomes" id="UP001244011">
    <property type="component" value="Unassembled WGS sequence"/>
</dbReference>
<evidence type="ECO:0000256" key="4">
    <source>
        <dbReference type="ARBA" id="ARBA00035269"/>
    </source>
</evidence>
<evidence type="ECO:0000313" key="7">
    <source>
        <dbReference type="EMBL" id="KAK1772830.1"/>
    </source>
</evidence>
<dbReference type="RefSeq" id="XP_060289043.1">
    <property type="nucleotide sequence ID" value="XM_060426549.1"/>
</dbReference>
<dbReference type="Pfam" id="PF00830">
    <property type="entry name" value="Ribosomal_L28"/>
    <property type="match status" value="1"/>
</dbReference>
<accession>A0AAJ0FU68</accession>
<comment type="function">
    <text evidence="5">Component of the mitochondrial ribosome (mitoribosome), a dedicated translation machinery responsible for the synthesis of mitochondrial genome-encoded proteins, including at least some of the essential transmembrane subunits of the mitochondrial respiratory chain. The mitoribosomes are attached to the mitochondrial inner membrane and translation products are cotranslationally integrated into the membrane.</text>
</comment>
<dbReference type="GeneID" id="85309736"/>
<organism evidence="7 8">
    <name type="scientific">Phialemonium atrogriseum</name>
    <dbReference type="NCBI Taxonomy" id="1093897"/>
    <lineage>
        <taxon>Eukaryota</taxon>
        <taxon>Fungi</taxon>
        <taxon>Dikarya</taxon>
        <taxon>Ascomycota</taxon>
        <taxon>Pezizomycotina</taxon>
        <taxon>Sordariomycetes</taxon>
        <taxon>Sordariomycetidae</taxon>
        <taxon>Cephalothecales</taxon>
        <taxon>Cephalothecaceae</taxon>
        <taxon>Phialemonium</taxon>
    </lineage>
</organism>
<dbReference type="GO" id="GO:0003735">
    <property type="term" value="F:structural constituent of ribosome"/>
    <property type="evidence" value="ECO:0007669"/>
    <property type="project" value="InterPro"/>
</dbReference>
<dbReference type="PANTHER" id="PTHR13528:SF2">
    <property type="entry name" value="LARGE RIBOSOMAL SUBUNIT PROTEIN BL28M"/>
    <property type="match status" value="1"/>
</dbReference>
<dbReference type="FunFam" id="2.30.170.40:FF:000003">
    <property type="entry name" value="54S ribosomal protein L24"/>
    <property type="match status" value="1"/>
</dbReference>
<dbReference type="InterPro" id="IPR026569">
    <property type="entry name" value="Ribosomal_bL28"/>
</dbReference>
<protein>
    <recommendedName>
        <fullName evidence="4">Large ribosomal subunit protein bL28m</fullName>
    </recommendedName>
</protein>
<gene>
    <name evidence="7" type="ORF">QBC33DRAFT_522601</name>
</gene>
<evidence type="ECO:0000256" key="5">
    <source>
        <dbReference type="ARBA" id="ARBA00037226"/>
    </source>
</evidence>
<name>A0AAJ0FU68_9PEZI</name>
<dbReference type="InterPro" id="IPR037147">
    <property type="entry name" value="Ribosomal_bL28_sf"/>
</dbReference>
<comment type="similarity">
    <text evidence="1">Belongs to the bacterial ribosomal protein bL28 family.</text>
</comment>
<dbReference type="Gene3D" id="2.30.170.40">
    <property type="entry name" value="Ribosomal protein L28/L24"/>
    <property type="match status" value="1"/>
</dbReference>
<dbReference type="AlphaFoldDB" id="A0AAJ0FU68"/>
<feature type="region of interest" description="Disordered" evidence="6">
    <location>
        <begin position="231"/>
        <end position="257"/>
    </location>
</feature>
<keyword evidence="3" id="KW-0687">Ribonucleoprotein</keyword>
<dbReference type="HAMAP" id="MF_00373">
    <property type="entry name" value="Ribosomal_bL28"/>
    <property type="match status" value="1"/>
</dbReference>
<comment type="caution">
    <text evidence="7">The sequence shown here is derived from an EMBL/GenBank/DDBJ whole genome shotgun (WGS) entry which is preliminary data.</text>
</comment>
<evidence type="ECO:0000313" key="8">
    <source>
        <dbReference type="Proteomes" id="UP001244011"/>
    </source>
</evidence>
<dbReference type="EMBL" id="MU838997">
    <property type="protein sequence ID" value="KAK1772830.1"/>
    <property type="molecule type" value="Genomic_DNA"/>
</dbReference>
<evidence type="ECO:0000256" key="1">
    <source>
        <dbReference type="ARBA" id="ARBA00008760"/>
    </source>
</evidence>
<evidence type="ECO:0000256" key="3">
    <source>
        <dbReference type="ARBA" id="ARBA00023274"/>
    </source>
</evidence>
<dbReference type="PANTHER" id="PTHR13528">
    <property type="entry name" value="39S RIBOSOMAL PROTEIN L28, MITOCHONDRIAL"/>
    <property type="match status" value="1"/>
</dbReference>
<feature type="compositionally biased region" description="Basic and acidic residues" evidence="6">
    <location>
        <begin position="242"/>
        <end position="257"/>
    </location>
</feature>
<proteinExistence type="inferred from homology"/>
<keyword evidence="8" id="KW-1185">Reference proteome</keyword>
<dbReference type="SUPFAM" id="SSF143800">
    <property type="entry name" value="L28p-like"/>
    <property type="match status" value="1"/>
</dbReference>
<sequence length="257" mass="29070">MPPSLPLLPQRLITTLRLPSSSTTTTLLRTTHHAFSTTPHRTYKQKTLDPPIPSPTGRAPAIPPYPLGPRQVYKQSNTGLYGPSRIRFGNRVSEKYTMKSRRKWRPNVQQKRLWSASLGAFVRTRVTSRALRTIDKAGGLDEYLLGSKAARVADLGPWGWRLRWRVMQTEAVRERFRAEREALGLPAREDEGGVLEEGLLDGFPAGMVAEGATAGELMEEVDRMIEREEEFSLEEGVEEEEGFMREEKPLREVDTKA</sequence>
<evidence type="ECO:0000256" key="2">
    <source>
        <dbReference type="ARBA" id="ARBA00022980"/>
    </source>
</evidence>